<gene>
    <name evidence="1" type="ORF">IV80_GL001687</name>
</gene>
<evidence type="ECO:0000313" key="1">
    <source>
        <dbReference type="EMBL" id="KRN65848.1"/>
    </source>
</evidence>
<name>A0A0R2ILP3_9LACO</name>
<dbReference type="RefSeq" id="WP_057751463.1">
    <property type="nucleotide sequence ID" value="NZ_BJVH01000009.1"/>
</dbReference>
<accession>A0A0R2ILP3</accession>
<organism evidence="1 2">
    <name type="scientific">Pediococcus cellicola</name>
    <dbReference type="NCBI Taxonomy" id="319652"/>
    <lineage>
        <taxon>Bacteria</taxon>
        <taxon>Bacillati</taxon>
        <taxon>Bacillota</taxon>
        <taxon>Bacilli</taxon>
        <taxon>Lactobacillales</taxon>
        <taxon>Lactobacillaceae</taxon>
        <taxon>Pediococcus</taxon>
    </lineage>
</organism>
<reference evidence="1 2" key="1">
    <citation type="journal article" date="2015" name="Genome Announc.">
        <title>Expanding the biotechnology potential of lactobacilli through comparative genomics of 213 strains and associated genera.</title>
        <authorList>
            <person name="Sun Z."/>
            <person name="Harris H.M."/>
            <person name="McCann A."/>
            <person name="Guo C."/>
            <person name="Argimon S."/>
            <person name="Zhang W."/>
            <person name="Yang X."/>
            <person name="Jeffery I.B."/>
            <person name="Cooney J.C."/>
            <person name="Kagawa T.F."/>
            <person name="Liu W."/>
            <person name="Song Y."/>
            <person name="Salvetti E."/>
            <person name="Wrobel A."/>
            <person name="Rasinkangas P."/>
            <person name="Parkhill J."/>
            <person name="Rea M.C."/>
            <person name="O'Sullivan O."/>
            <person name="Ritari J."/>
            <person name="Douillard F.P."/>
            <person name="Paul Ross R."/>
            <person name="Yang R."/>
            <person name="Briner A.E."/>
            <person name="Felis G.E."/>
            <person name="de Vos W.M."/>
            <person name="Barrangou R."/>
            <person name="Klaenhammer T.R."/>
            <person name="Caufield P.W."/>
            <person name="Cui Y."/>
            <person name="Zhang H."/>
            <person name="O'Toole P.W."/>
        </authorList>
    </citation>
    <scope>NUCLEOTIDE SEQUENCE [LARGE SCALE GENOMIC DNA]</scope>
    <source>
        <strain evidence="1 2">DSM 17757</strain>
    </source>
</reference>
<dbReference type="EMBL" id="JQBR01000007">
    <property type="protein sequence ID" value="KRN65848.1"/>
    <property type="molecule type" value="Genomic_DNA"/>
</dbReference>
<dbReference type="AlphaFoldDB" id="A0A0R2ILP3"/>
<evidence type="ECO:0000313" key="2">
    <source>
        <dbReference type="Proteomes" id="UP000051568"/>
    </source>
</evidence>
<keyword evidence="2" id="KW-1185">Reference proteome</keyword>
<dbReference type="PATRIC" id="fig|319652.3.peg.1708"/>
<proteinExistence type="predicted"/>
<comment type="caution">
    <text evidence="1">The sequence shown here is derived from an EMBL/GenBank/DDBJ whole genome shotgun (WGS) entry which is preliminary data.</text>
</comment>
<protein>
    <recommendedName>
        <fullName evidence="3">IpaB EvcA family protein</fullName>
    </recommendedName>
</protein>
<dbReference type="Proteomes" id="UP000051568">
    <property type="component" value="Unassembled WGS sequence"/>
</dbReference>
<dbReference type="STRING" id="319652.IV80_GL001687"/>
<evidence type="ECO:0008006" key="3">
    <source>
        <dbReference type="Google" id="ProtNLM"/>
    </source>
</evidence>
<sequence length="318" mass="37077">MSEIQLSEEVQKLLAQVKEATNEKIVLDYGDQKSGFVRYDQSYQTRQDQQLVLHIRDITAPDYTVSHELLHALMDLKKYPAIHFNLTSGHQDFDEQLMIITTTLYDTATHLQIYRWQEAHHLLTEAVRDAYLKGVVHTIKPEEEGKVDGMMHLRLMTILDALVFYGDQFEQVASQFEHDYPMALEGAKNIYQILMQKPVDSPFTLRRTLVKLYAAFDQQLEKWHLPVVGSSEFVTVDSVLSRRQLRLEVRQLFQISHSELQEQATQKRAYIGLGMTDRQNAFVLPAPPKSQSEVFFKQLYDMSVAEFFEKFHLTYTIR</sequence>
<dbReference type="OrthoDB" id="2246846at2"/>